<organism evidence="11 12">
    <name type="scientific">candidate division WWE3 bacterium</name>
    <dbReference type="NCBI Taxonomy" id="2053526"/>
    <lineage>
        <taxon>Bacteria</taxon>
        <taxon>Katanobacteria</taxon>
    </lineage>
</organism>
<dbReference type="Gene3D" id="3.40.50.620">
    <property type="entry name" value="HUPs"/>
    <property type="match status" value="2"/>
</dbReference>
<evidence type="ECO:0000256" key="2">
    <source>
        <dbReference type="ARBA" id="ARBA00022598"/>
    </source>
</evidence>
<evidence type="ECO:0000256" key="6">
    <source>
        <dbReference type="ARBA" id="ARBA00023146"/>
    </source>
</evidence>
<dbReference type="SUPFAM" id="SSF50677">
    <property type="entry name" value="ValRS/IleRS/LeuRS editing domain"/>
    <property type="match status" value="1"/>
</dbReference>
<dbReference type="SUPFAM" id="SSF47323">
    <property type="entry name" value="Anticodon-binding domain of a subclass of class I aminoacyl-tRNA synthetases"/>
    <property type="match status" value="1"/>
</dbReference>
<keyword evidence="3" id="KW-0547">Nucleotide-binding</keyword>
<evidence type="ECO:0000256" key="1">
    <source>
        <dbReference type="ARBA" id="ARBA00013169"/>
    </source>
</evidence>
<evidence type="ECO:0000256" key="7">
    <source>
        <dbReference type="ARBA" id="ARBA00047552"/>
    </source>
</evidence>
<keyword evidence="6" id="KW-0030">Aminoacyl-tRNA synthetase</keyword>
<dbReference type="SUPFAM" id="SSF52374">
    <property type="entry name" value="Nucleotidylyl transferase"/>
    <property type="match status" value="1"/>
</dbReference>
<dbReference type="AlphaFoldDB" id="A0A955J2R2"/>
<name>A0A955J2R2_UNCKA</name>
<feature type="domain" description="Aminoacyl-tRNA synthetase class Ia" evidence="9">
    <location>
        <begin position="18"/>
        <end position="601"/>
    </location>
</feature>
<keyword evidence="2 11" id="KW-0436">Ligase</keyword>
<dbReference type="InterPro" id="IPR013155">
    <property type="entry name" value="M/V/L/I-tRNA-synth_anticd-bd"/>
</dbReference>
<dbReference type="InterPro" id="IPR009008">
    <property type="entry name" value="Val/Leu/Ile-tRNA-synth_edit"/>
</dbReference>
<accession>A0A955J2R2</accession>
<dbReference type="InterPro" id="IPR002300">
    <property type="entry name" value="aa-tRNA-synth_Ia"/>
</dbReference>
<feature type="domain" description="Methionyl/Valyl/Leucyl/Isoleucyl-tRNA synthetase anticodon-binding" evidence="10">
    <location>
        <begin position="661"/>
        <end position="761"/>
    </location>
</feature>
<dbReference type="InterPro" id="IPR033705">
    <property type="entry name" value="Anticodon_Ia_Val"/>
</dbReference>
<gene>
    <name evidence="11" type="ORF">KC980_04040</name>
</gene>
<dbReference type="NCBIfam" id="NF004349">
    <property type="entry name" value="PRK05729.1"/>
    <property type="match status" value="1"/>
</dbReference>
<dbReference type="Gene3D" id="1.10.730.10">
    <property type="entry name" value="Isoleucyl-tRNA Synthetase, Domain 1"/>
    <property type="match status" value="1"/>
</dbReference>
<dbReference type="Pfam" id="PF08264">
    <property type="entry name" value="Anticodon_1"/>
    <property type="match status" value="1"/>
</dbReference>
<dbReference type="PRINTS" id="PR00986">
    <property type="entry name" value="TRNASYNTHVAL"/>
</dbReference>
<dbReference type="NCBIfam" id="TIGR00422">
    <property type="entry name" value="valS"/>
    <property type="match status" value="1"/>
</dbReference>
<dbReference type="InterPro" id="IPR002303">
    <property type="entry name" value="Valyl-tRNA_ligase"/>
</dbReference>
<comment type="catalytic activity">
    <reaction evidence="7">
        <text>tRNA(Val) + L-valine + ATP = L-valyl-tRNA(Val) + AMP + diphosphate</text>
        <dbReference type="Rhea" id="RHEA:10704"/>
        <dbReference type="Rhea" id="RHEA-COMP:9672"/>
        <dbReference type="Rhea" id="RHEA-COMP:9708"/>
        <dbReference type="ChEBI" id="CHEBI:30616"/>
        <dbReference type="ChEBI" id="CHEBI:33019"/>
        <dbReference type="ChEBI" id="CHEBI:57762"/>
        <dbReference type="ChEBI" id="CHEBI:78442"/>
        <dbReference type="ChEBI" id="CHEBI:78537"/>
        <dbReference type="ChEBI" id="CHEBI:456215"/>
        <dbReference type="EC" id="6.1.1.9"/>
    </reaction>
</comment>
<evidence type="ECO:0000256" key="4">
    <source>
        <dbReference type="ARBA" id="ARBA00022840"/>
    </source>
</evidence>
<dbReference type="PANTHER" id="PTHR11946">
    <property type="entry name" value="VALYL-TRNA SYNTHETASES"/>
    <property type="match status" value="1"/>
</dbReference>
<dbReference type="GO" id="GO:0005524">
    <property type="term" value="F:ATP binding"/>
    <property type="evidence" value="ECO:0007669"/>
    <property type="project" value="UniProtKB-KW"/>
</dbReference>
<evidence type="ECO:0000256" key="8">
    <source>
        <dbReference type="NCBIfam" id="TIGR00422"/>
    </source>
</evidence>
<dbReference type="Gene3D" id="3.90.740.10">
    <property type="entry name" value="Valyl/Leucyl/Isoleucyl-tRNA synthetase, editing domain"/>
    <property type="match status" value="1"/>
</dbReference>
<dbReference type="InterPro" id="IPR014729">
    <property type="entry name" value="Rossmann-like_a/b/a_fold"/>
</dbReference>
<keyword evidence="4" id="KW-0067">ATP-binding</keyword>
<evidence type="ECO:0000313" key="11">
    <source>
        <dbReference type="EMBL" id="MCA9308657.1"/>
    </source>
</evidence>
<dbReference type="GO" id="GO:0006438">
    <property type="term" value="P:valyl-tRNA aminoacylation"/>
    <property type="evidence" value="ECO:0007669"/>
    <property type="project" value="UniProtKB-UniRule"/>
</dbReference>
<comment type="caution">
    <text evidence="11">The sequence shown here is derived from an EMBL/GenBank/DDBJ whole genome shotgun (WGS) entry which is preliminary data.</text>
</comment>
<dbReference type="CDD" id="cd07962">
    <property type="entry name" value="Anticodon_Ia_Val"/>
    <property type="match status" value="1"/>
</dbReference>
<reference evidence="11" key="2">
    <citation type="journal article" date="2021" name="Microbiome">
        <title>Successional dynamics and alternative stable states in a saline activated sludge microbial community over 9 years.</title>
        <authorList>
            <person name="Wang Y."/>
            <person name="Ye J."/>
            <person name="Ju F."/>
            <person name="Liu L."/>
            <person name="Boyd J.A."/>
            <person name="Deng Y."/>
            <person name="Parks D.H."/>
            <person name="Jiang X."/>
            <person name="Yin X."/>
            <person name="Woodcroft B.J."/>
            <person name="Tyson G.W."/>
            <person name="Hugenholtz P."/>
            <person name="Polz M.F."/>
            <person name="Zhang T."/>
        </authorList>
    </citation>
    <scope>NUCLEOTIDE SEQUENCE</scope>
    <source>
        <strain evidence="11">HKST-UBA79</strain>
    </source>
</reference>
<dbReference type="GO" id="GO:0005829">
    <property type="term" value="C:cytosol"/>
    <property type="evidence" value="ECO:0007669"/>
    <property type="project" value="TreeGrafter"/>
</dbReference>
<dbReference type="EMBL" id="JAGQNX010000129">
    <property type="protein sequence ID" value="MCA9308657.1"/>
    <property type="molecule type" value="Genomic_DNA"/>
</dbReference>
<dbReference type="GO" id="GO:0002161">
    <property type="term" value="F:aminoacyl-tRNA deacylase activity"/>
    <property type="evidence" value="ECO:0007669"/>
    <property type="project" value="InterPro"/>
</dbReference>
<dbReference type="PANTHER" id="PTHR11946:SF93">
    <property type="entry name" value="VALINE--TRNA LIGASE, CHLOROPLASTIC_MITOCHONDRIAL 2"/>
    <property type="match status" value="1"/>
</dbReference>
<dbReference type="InterPro" id="IPR009080">
    <property type="entry name" value="tRNAsynth_Ia_anticodon-bd"/>
</dbReference>
<evidence type="ECO:0000259" key="10">
    <source>
        <dbReference type="Pfam" id="PF08264"/>
    </source>
</evidence>
<evidence type="ECO:0000256" key="3">
    <source>
        <dbReference type="ARBA" id="ARBA00022741"/>
    </source>
</evidence>
<dbReference type="EC" id="6.1.1.9" evidence="1 8"/>
<dbReference type="Proteomes" id="UP000740557">
    <property type="component" value="Unassembled WGS sequence"/>
</dbReference>
<keyword evidence="5" id="KW-0648">Protein biosynthesis</keyword>
<dbReference type="GO" id="GO:0004832">
    <property type="term" value="F:valine-tRNA ligase activity"/>
    <property type="evidence" value="ECO:0007669"/>
    <property type="project" value="UniProtKB-UniRule"/>
</dbReference>
<proteinExistence type="predicted"/>
<reference evidence="11" key="1">
    <citation type="submission" date="2020-04" db="EMBL/GenBank/DDBJ databases">
        <authorList>
            <person name="Zhang T."/>
        </authorList>
    </citation>
    <scope>NUCLEOTIDE SEQUENCE</scope>
    <source>
        <strain evidence="11">HKST-UBA79</strain>
    </source>
</reference>
<evidence type="ECO:0000313" key="12">
    <source>
        <dbReference type="Proteomes" id="UP000740557"/>
    </source>
</evidence>
<protein>
    <recommendedName>
        <fullName evidence="1 8">Valine--tRNA ligase</fullName>
        <ecNumber evidence="1 8">6.1.1.9</ecNumber>
    </recommendedName>
</protein>
<sequence>MTKQMDKRYEHATKEKEIYSMWESSNLFNPENTNKIRKENSLPVKGESWSVLMPPPNANAPLHCGHATYSIQDLYTRFKRMQGYSALYVPGTDHAGFETQVVYERNLKKEGKSRFDFDRKTLYENVLNFVKENSDVAINQLKRLGMSADWSRNTFMLDEHVINIVYETFKKMHADGLVYKDYYMVNYSPYHGTTFSNLETEHKETVSPLYYVNYKIKDTEQAITVATVRPETIFADVAIAVNPEDSRYKNIVGKICINPLNGREMPLIADSYVDPEFGTGALKITPGHDFNDYEIGKKHDLEVISSIDLEGKMNENAPEVCGVFATKARTLTADLLKEKGALVKVDEKYVNNLLVDYKDGKPIEPMLLPNWFIKMDELAKKAAEKVKNDEVAFNLPTWKKQTLDWLENIRDWPISRQTVFGIQIPVWYCATENPNMRVVFIDSNGETKDGSISDLVSQGYKISEINSGIQKLITGKDSKYVLSVDSPGDDYIQETDTFDTWFSSGQWPLTTLHYPNGNDFKAFYPTSLMDSMWDIMFFWITRMIIFGVYLTGEVPYKMVYMHGRINDAQGRKMSKSLGNVINPIDWVDKYGADALRMGILVGGNTAAKMSALSEDKVRGYRNFSNKIWNMTRFMNLMFDEYEASGGTVPVYSSNLLVVEEDTAILERLNTVIKDTTDLLESYRIKEAGDLVYDFVWHEVADVYIEQVKNREDKSIALSVLRHVMSTSFALLHPFMPFVTESVWEYMRMETTLPLIVSNWPTSA</sequence>
<evidence type="ECO:0000259" key="9">
    <source>
        <dbReference type="Pfam" id="PF00133"/>
    </source>
</evidence>
<evidence type="ECO:0000256" key="5">
    <source>
        <dbReference type="ARBA" id="ARBA00022917"/>
    </source>
</evidence>
<dbReference type="Pfam" id="PF00133">
    <property type="entry name" value="tRNA-synt_1"/>
    <property type="match status" value="1"/>
</dbReference>